<dbReference type="SUPFAM" id="SSF46626">
    <property type="entry name" value="Cytochrome c"/>
    <property type="match status" value="1"/>
</dbReference>
<proteinExistence type="predicted"/>
<dbReference type="GO" id="GO:0046872">
    <property type="term" value="F:metal ion binding"/>
    <property type="evidence" value="ECO:0007669"/>
    <property type="project" value="UniProtKB-KW"/>
</dbReference>
<evidence type="ECO:0000313" key="8">
    <source>
        <dbReference type="Proteomes" id="UP000228987"/>
    </source>
</evidence>
<sequence length="111" mass="12444">MKSVYVIVLLMSFSLPVLAQDQDHGQEIFNLWCSSCHRVVPAGTTPVAGTGSLERRYQGSLPAALEQRTDLSPEYIRIIVRTGIKSMPFTRKSEISDSDLDDLVAYLTRER</sequence>
<comment type="caution">
    <text evidence="7">The sequence shown here is derived from an EMBL/GenBank/DDBJ whole genome shotgun (WGS) entry which is preliminary data.</text>
</comment>
<keyword evidence="2 4" id="KW-0479">Metal-binding</keyword>
<keyword evidence="5" id="KW-0732">Signal</keyword>
<feature type="chain" id="PRO_5012065517" evidence="5">
    <location>
        <begin position="20"/>
        <end position="111"/>
    </location>
</feature>
<dbReference type="Gene3D" id="1.10.760.10">
    <property type="entry name" value="Cytochrome c-like domain"/>
    <property type="match status" value="1"/>
</dbReference>
<dbReference type="InterPro" id="IPR036909">
    <property type="entry name" value="Cyt_c-like_dom_sf"/>
</dbReference>
<evidence type="ECO:0000256" key="5">
    <source>
        <dbReference type="SAM" id="SignalP"/>
    </source>
</evidence>
<evidence type="ECO:0000256" key="4">
    <source>
        <dbReference type="PROSITE-ProRule" id="PRU00433"/>
    </source>
</evidence>
<evidence type="ECO:0000256" key="1">
    <source>
        <dbReference type="ARBA" id="ARBA00022617"/>
    </source>
</evidence>
<dbReference type="AlphaFoldDB" id="A0A2A5C7D7"/>
<evidence type="ECO:0000259" key="6">
    <source>
        <dbReference type="PROSITE" id="PS51007"/>
    </source>
</evidence>
<organism evidence="7 8">
    <name type="scientific">SAR86 cluster bacterium</name>
    <dbReference type="NCBI Taxonomy" id="2030880"/>
    <lineage>
        <taxon>Bacteria</taxon>
        <taxon>Pseudomonadati</taxon>
        <taxon>Pseudomonadota</taxon>
        <taxon>Gammaproteobacteria</taxon>
        <taxon>SAR86 cluster</taxon>
    </lineage>
</organism>
<dbReference type="Pfam" id="PF13442">
    <property type="entry name" value="Cytochrome_CBB3"/>
    <property type="match status" value="1"/>
</dbReference>
<keyword evidence="3 4" id="KW-0408">Iron</keyword>
<reference evidence="8" key="1">
    <citation type="submission" date="2017-08" db="EMBL/GenBank/DDBJ databases">
        <title>A dynamic microbial community with high functional redundancy inhabits the cold, oxic subseafloor aquifer.</title>
        <authorList>
            <person name="Tully B.J."/>
            <person name="Wheat C.G."/>
            <person name="Glazer B.T."/>
            <person name="Huber J.A."/>
        </authorList>
    </citation>
    <scope>NUCLEOTIDE SEQUENCE [LARGE SCALE GENOMIC DNA]</scope>
</reference>
<dbReference type="GO" id="GO:0020037">
    <property type="term" value="F:heme binding"/>
    <property type="evidence" value="ECO:0007669"/>
    <property type="project" value="InterPro"/>
</dbReference>
<dbReference type="PROSITE" id="PS51007">
    <property type="entry name" value="CYTC"/>
    <property type="match status" value="1"/>
</dbReference>
<dbReference type="GO" id="GO:0009055">
    <property type="term" value="F:electron transfer activity"/>
    <property type="evidence" value="ECO:0007669"/>
    <property type="project" value="InterPro"/>
</dbReference>
<dbReference type="InterPro" id="IPR009056">
    <property type="entry name" value="Cyt_c-like_dom"/>
</dbReference>
<keyword evidence="1 4" id="KW-0349">Heme</keyword>
<accession>A0A2A5C7D7</accession>
<evidence type="ECO:0000256" key="3">
    <source>
        <dbReference type="ARBA" id="ARBA00023004"/>
    </source>
</evidence>
<name>A0A2A5C7D7_9GAMM</name>
<gene>
    <name evidence="7" type="ORF">COA71_14065</name>
</gene>
<evidence type="ECO:0000313" key="7">
    <source>
        <dbReference type="EMBL" id="PCJ39388.1"/>
    </source>
</evidence>
<protein>
    <submittedName>
        <fullName evidence="7">p-cresol methylhydroxylase</fullName>
    </submittedName>
</protein>
<feature type="signal peptide" evidence="5">
    <location>
        <begin position="1"/>
        <end position="19"/>
    </location>
</feature>
<dbReference type="EMBL" id="NVWI01000015">
    <property type="protein sequence ID" value="PCJ39388.1"/>
    <property type="molecule type" value="Genomic_DNA"/>
</dbReference>
<dbReference type="Proteomes" id="UP000228987">
    <property type="component" value="Unassembled WGS sequence"/>
</dbReference>
<feature type="domain" description="Cytochrome c" evidence="6">
    <location>
        <begin position="20"/>
        <end position="111"/>
    </location>
</feature>
<evidence type="ECO:0000256" key="2">
    <source>
        <dbReference type="ARBA" id="ARBA00022723"/>
    </source>
</evidence>